<dbReference type="PANTHER" id="PTHR30055:SF235">
    <property type="entry name" value="TRANSCRIPTIONAL REGULATORY PROTEIN"/>
    <property type="match status" value="1"/>
</dbReference>
<dbReference type="EMBL" id="JZDQ02000002">
    <property type="protein sequence ID" value="OIJ28561.1"/>
    <property type="molecule type" value="Genomic_DNA"/>
</dbReference>
<evidence type="ECO:0000256" key="2">
    <source>
        <dbReference type="PROSITE-ProRule" id="PRU00335"/>
    </source>
</evidence>
<evidence type="ECO:0000313" key="4">
    <source>
        <dbReference type="EMBL" id="OIJ28561.1"/>
    </source>
</evidence>
<gene>
    <name evidence="4" type="ORF">UG56_001925</name>
</gene>
<dbReference type="InterPro" id="IPR041678">
    <property type="entry name" value="TetR_C_16"/>
</dbReference>
<dbReference type="SUPFAM" id="SSF46689">
    <property type="entry name" value="Homeodomain-like"/>
    <property type="match status" value="1"/>
</dbReference>
<dbReference type="STRING" id="1844.UG56_001925"/>
<dbReference type="Pfam" id="PF17920">
    <property type="entry name" value="TetR_C_16"/>
    <property type="match status" value="1"/>
</dbReference>
<dbReference type="PANTHER" id="PTHR30055">
    <property type="entry name" value="HTH-TYPE TRANSCRIPTIONAL REGULATOR RUTR"/>
    <property type="match status" value="1"/>
</dbReference>
<organism evidence="4 5">
    <name type="scientific">Nocardioides luteus</name>
    <dbReference type="NCBI Taxonomy" id="1844"/>
    <lineage>
        <taxon>Bacteria</taxon>
        <taxon>Bacillati</taxon>
        <taxon>Actinomycetota</taxon>
        <taxon>Actinomycetes</taxon>
        <taxon>Propionibacteriales</taxon>
        <taxon>Nocardioidaceae</taxon>
        <taxon>Nocardioides</taxon>
    </lineage>
</organism>
<feature type="domain" description="HTH tetR-type" evidence="3">
    <location>
        <begin position="15"/>
        <end position="75"/>
    </location>
</feature>
<keyword evidence="1 2" id="KW-0238">DNA-binding</keyword>
<name>A0A1J4NDK7_9ACTN</name>
<dbReference type="Gene3D" id="1.10.357.10">
    <property type="entry name" value="Tetracycline Repressor, domain 2"/>
    <property type="match status" value="1"/>
</dbReference>
<dbReference type="Proteomes" id="UP000033772">
    <property type="component" value="Unassembled WGS sequence"/>
</dbReference>
<dbReference type="Pfam" id="PF00440">
    <property type="entry name" value="TetR_N"/>
    <property type="match status" value="1"/>
</dbReference>
<dbReference type="SUPFAM" id="SSF48498">
    <property type="entry name" value="Tetracyclin repressor-like, C-terminal domain"/>
    <property type="match status" value="1"/>
</dbReference>
<dbReference type="PRINTS" id="PR00455">
    <property type="entry name" value="HTHTETR"/>
</dbReference>
<evidence type="ECO:0000313" key="5">
    <source>
        <dbReference type="Proteomes" id="UP000033772"/>
    </source>
</evidence>
<protein>
    <submittedName>
        <fullName evidence="4">TetR family transcriptional regulator</fullName>
    </submittedName>
</protein>
<dbReference type="InterPro" id="IPR001647">
    <property type="entry name" value="HTH_TetR"/>
</dbReference>
<dbReference type="InterPro" id="IPR009057">
    <property type="entry name" value="Homeodomain-like_sf"/>
</dbReference>
<feature type="DNA-binding region" description="H-T-H motif" evidence="2">
    <location>
        <begin position="38"/>
        <end position="57"/>
    </location>
</feature>
<comment type="caution">
    <text evidence="4">The sequence shown here is derived from an EMBL/GenBank/DDBJ whole genome shotgun (WGS) entry which is preliminary data.</text>
</comment>
<dbReference type="AlphaFoldDB" id="A0A1J4NDK7"/>
<evidence type="ECO:0000256" key="1">
    <source>
        <dbReference type="ARBA" id="ARBA00023125"/>
    </source>
</evidence>
<dbReference type="GO" id="GO:0003700">
    <property type="term" value="F:DNA-binding transcription factor activity"/>
    <property type="evidence" value="ECO:0007669"/>
    <property type="project" value="TreeGrafter"/>
</dbReference>
<evidence type="ECO:0000259" key="3">
    <source>
        <dbReference type="PROSITE" id="PS50977"/>
    </source>
</evidence>
<dbReference type="GO" id="GO:0000976">
    <property type="term" value="F:transcription cis-regulatory region binding"/>
    <property type="evidence" value="ECO:0007669"/>
    <property type="project" value="TreeGrafter"/>
</dbReference>
<sequence>MSTTAPRRGRRPGSPDTRAAILAAARQRFAQQGYAATSVRGIATAAGVDSALVHHYFGTKEDLFVASLELRIDPREIVPVVTAGGREGAGERLVRLLLSVWDDEESRLPLMALVRSVFEPEGKALVPEAFGRLILRPVGEALGLDDPERRMTLVASQLVGMVVLRYVARIEPLASAPAETLVATYAPVVQGYLTGPLP</sequence>
<reference evidence="4" key="1">
    <citation type="submission" date="2016-10" db="EMBL/GenBank/DDBJ databases">
        <title>Draft Genome Sequence of Nocardioides luteus Strain BAFB, an Alkane-Degrading Bacterium Isolated from JP-7 Polluted Soil.</title>
        <authorList>
            <person name="Brown L."/>
            <person name="Ruiz O.N."/>
            <person name="Gunasekera T."/>
        </authorList>
    </citation>
    <scope>NUCLEOTIDE SEQUENCE [LARGE SCALE GENOMIC DNA]</scope>
    <source>
        <strain evidence="4">BAFB</strain>
    </source>
</reference>
<proteinExistence type="predicted"/>
<dbReference type="InterPro" id="IPR050109">
    <property type="entry name" value="HTH-type_TetR-like_transc_reg"/>
</dbReference>
<accession>A0A1J4NDK7</accession>
<dbReference type="OrthoDB" id="3210235at2"/>
<dbReference type="InterPro" id="IPR036271">
    <property type="entry name" value="Tet_transcr_reg_TetR-rel_C_sf"/>
</dbReference>
<keyword evidence="5" id="KW-1185">Reference proteome</keyword>
<dbReference type="Gene3D" id="1.10.10.60">
    <property type="entry name" value="Homeodomain-like"/>
    <property type="match status" value="1"/>
</dbReference>
<dbReference type="RefSeq" id="WP_045547151.1">
    <property type="nucleotide sequence ID" value="NZ_JZDQ02000002.1"/>
</dbReference>
<dbReference type="PROSITE" id="PS50977">
    <property type="entry name" value="HTH_TETR_2"/>
    <property type="match status" value="1"/>
</dbReference>